<keyword evidence="2" id="KW-0812">Transmembrane</keyword>
<evidence type="ECO:0000313" key="4">
    <source>
        <dbReference type="Proteomes" id="UP001275084"/>
    </source>
</evidence>
<accession>A0AAJ0HSE1</accession>
<feature type="transmembrane region" description="Helical" evidence="2">
    <location>
        <begin position="142"/>
        <end position="160"/>
    </location>
</feature>
<feature type="transmembrane region" description="Helical" evidence="2">
    <location>
        <begin position="222"/>
        <end position="242"/>
    </location>
</feature>
<gene>
    <name evidence="3" type="ORF">B0T25DRAFT_535348</name>
</gene>
<feature type="region of interest" description="Disordered" evidence="1">
    <location>
        <begin position="295"/>
        <end position="315"/>
    </location>
</feature>
<keyword evidence="2" id="KW-1133">Transmembrane helix</keyword>
<dbReference type="EMBL" id="JAUIQD010000002">
    <property type="protein sequence ID" value="KAK3360313.1"/>
    <property type="molecule type" value="Genomic_DNA"/>
</dbReference>
<name>A0AAJ0HSE1_9PEZI</name>
<protein>
    <submittedName>
        <fullName evidence="3">Uncharacterized protein</fullName>
    </submittedName>
</protein>
<feature type="transmembrane region" description="Helical" evidence="2">
    <location>
        <begin position="105"/>
        <end position="122"/>
    </location>
</feature>
<organism evidence="3 4">
    <name type="scientific">Lasiosphaeria hispida</name>
    <dbReference type="NCBI Taxonomy" id="260671"/>
    <lineage>
        <taxon>Eukaryota</taxon>
        <taxon>Fungi</taxon>
        <taxon>Dikarya</taxon>
        <taxon>Ascomycota</taxon>
        <taxon>Pezizomycotina</taxon>
        <taxon>Sordariomycetes</taxon>
        <taxon>Sordariomycetidae</taxon>
        <taxon>Sordariales</taxon>
        <taxon>Lasiosphaeriaceae</taxon>
        <taxon>Lasiosphaeria</taxon>
    </lineage>
</organism>
<reference evidence="3" key="2">
    <citation type="submission" date="2023-06" db="EMBL/GenBank/DDBJ databases">
        <authorList>
            <consortium name="Lawrence Berkeley National Laboratory"/>
            <person name="Haridas S."/>
            <person name="Hensen N."/>
            <person name="Bonometti L."/>
            <person name="Westerberg I."/>
            <person name="Brannstrom I.O."/>
            <person name="Guillou S."/>
            <person name="Cros-Aarteil S."/>
            <person name="Calhoun S."/>
            <person name="Kuo A."/>
            <person name="Mondo S."/>
            <person name="Pangilinan J."/>
            <person name="Riley R."/>
            <person name="Labutti K."/>
            <person name="Andreopoulos B."/>
            <person name="Lipzen A."/>
            <person name="Chen C."/>
            <person name="Yanf M."/>
            <person name="Daum C."/>
            <person name="Ng V."/>
            <person name="Clum A."/>
            <person name="Steindorff A."/>
            <person name="Ohm R."/>
            <person name="Martin F."/>
            <person name="Silar P."/>
            <person name="Natvig D."/>
            <person name="Lalanne C."/>
            <person name="Gautier V."/>
            <person name="Ament-Velasquez S.L."/>
            <person name="Kruys A."/>
            <person name="Hutchinson M.I."/>
            <person name="Powell A.J."/>
            <person name="Barry K."/>
            <person name="Miller A.N."/>
            <person name="Grigoriev I.V."/>
            <person name="Debuchy R."/>
            <person name="Gladieux P."/>
            <person name="Thoren M.H."/>
            <person name="Johannesson H."/>
        </authorList>
    </citation>
    <scope>NUCLEOTIDE SEQUENCE</scope>
    <source>
        <strain evidence="3">CBS 955.72</strain>
    </source>
</reference>
<feature type="transmembrane region" description="Helical" evidence="2">
    <location>
        <begin position="248"/>
        <end position="276"/>
    </location>
</feature>
<feature type="transmembrane region" description="Helical" evidence="2">
    <location>
        <begin position="80"/>
        <end position="98"/>
    </location>
</feature>
<evidence type="ECO:0000256" key="1">
    <source>
        <dbReference type="SAM" id="MobiDB-lite"/>
    </source>
</evidence>
<comment type="caution">
    <text evidence="3">The sequence shown here is derived from an EMBL/GenBank/DDBJ whole genome shotgun (WGS) entry which is preliminary data.</text>
</comment>
<feature type="region of interest" description="Disordered" evidence="1">
    <location>
        <begin position="360"/>
        <end position="381"/>
    </location>
</feature>
<reference evidence="3" key="1">
    <citation type="journal article" date="2023" name="Mol. Phylogenet. Evol.">
        <title>Genome-scale phylogeny and comparative genomics of the fungal order Sordariales.</title>
        <authorList>
            <person name="Hensen N."/>
            <person name="Bonometti L."/>
            <person name="Westerberg I."/>
            <person name="Brannstrom I.O."/>
            <person name="Guillou S."/>
            <person name="Cros-Aarteil S."/>
            <person name="Calhoun S."/>
            <person name="Haridas S."/>
            <person name="Kuo A."/>
            <person name="Mondo S."/>
            <person name="Pangilinan J."/>
            <person name="Riley R."/>
            <person name="LaButti K."/>
            <person name="Andreopoulos B."/>
            <person name="Lipzen A."/>
            <person name="Chen C."/>
            <person name="Yan M."/>
            <person name="Daum C."/>
            <person name="Ng V."/>
            <person name="Clum A."/>
            <person name="Steindorff A."/>
            <person name="Ohm R.A."/>
            <person name="Martin F."/>
            <person name="Silar P."/>
            <person name="Natvig D.O."/>
            <person name="Lalanne C."/>
            <person name="Gautier V."/>
            <person name="Ament-Velasquez S.L."/>
            <person name="Kruys A."/>
            <person name="Hutchinson M.I."/>
            <person name="Powell A.J."/>
            <person name="Barry K."/>
            <person name="Miller A.N."/>
            <person name="Grigoriev I.V."/>
            <person name="Debuchy R."/>
            <person name="Gladieux P."/>
            <person name="Hiltunen Thoren M."/>
            <person name="Johannesson H."/>
        </authorList>
    </citation>
    <scope>NUCLEOTIDE SEQUENCE</scope>
    <source>
        <strain evidence="3">CBS 955.72</strain>
    </source>
</reference>
<proteinExistence type="predicted"/>
<evidence type="ECO:0000313" key="3">
    <source>
        <dbReference type="EMBL" id="KAK3360313.1"/>
    </source>
</evidence>
<keyword evidence="2" id="KW-0472">Membrane</keyword>
<keyword evidence="4" id="KW-1185">Reference proteome</keyword>
<sequence length="381" mass="39667">MAGLSVSAVFMTRLAAVREAVAIFIARLSTMGEARATMSTAKAVLTVFITWLTTVSTTVREAVWTILITRAAVATTMRESSLTALIAIPTATLAILIARLTAMREAMLAVLIARLTAVAAATREAMLVVSIPVLATMSTAEAVLTILATILTAMLTILVARLSTMRESRLTIPMPRLSAVGEARMAALLAIARLEGRTAGVARGRMTQGASGAVHAKGARRVAAPAVGAVKGAVVAVAWEPIVLEGPVLLVVALVAVGVASVLLLVPVPALVLVLVRDSCLGVGDGHDDRLGRDLGGRRHRLGVGNGDDNRLGGDDGRAELDDGARVARDLATLGVAELRIPVLIPSRNPELDLWASKRLRVPKDQGNSPSHGQGCPEGQE</sequence>
<dbReference type="Proteomes" id="UP001275084">
    <property type="component" value="Unassembled WGS sequence"/>
</dbReference>
<evidence type="ECO:0000256" key="2">
    <source>
        <dbReference type="SAM" id="Phobius"/>
    </source>
</evidence>
<dbReference type="AlphaFoldDB" id="A0AAJ0HSE1"/>
<feature type="transmembrane region" description="Helical" evidence="2">
    <location>
        <begin position="40"/>
        <end position="60"/>
    </location>
</feature>